<accession>A0A1I0D867</accession>
<evidence type="ECO:0000313" key="2">
    <source>
        <dbReference type="Proteomes" id="UP000199568"/>
    </source>
</evidence>
<dbReference type="OrthoDB" id="1956684at2"/>
<dbReference type="AlphaFoldDB" id="A0A1I0D867"/>
<name>A0A1I0D867_9FIRM</name>
<dbReference type="EMBL" id="FOHU01000007">
    <property type="protein sequence ID" value="SET28083.1"/>
    <property type="molecule type" value="Genomic_DNA"/>
</dbReference>
<organism evidence="1 2">
    <name type="scientific">Natronincola peptidivorans</name>
    <dbReference type="NCBI Taxonomy" id="426128"/>
    <lineage>
        <taxon>Bacteria</taxon>
        <taxon>Bacillati</taxon>
        <taxon>Bacillota</taxon>
        <taxon>Clostridia</taxon>
        <taxon>Peptostreptococcales</taxon>
        <taxon>Natronincolaceae</taxon>
        <taxon>Natronincola</taxon>
    </lineage>
</organism>
<protein>
    <submittedName>
        <fullName evidence="1">Uncharacterized protein</fullName>
    </submittedName>
</protein>
<gene>
    <name evidence="1" type="ORF">SAMN05660297_01897</name>
</gene>
<sequence length="68" mass="8233">MEERKDVMSFIEDLDKANDFFKGVEEVNKFNMSAIVELIQYYNMKEFGNPIYTREEIRRGIKKYLTKE</sequence>
<evidence type="ECO:0000313" key="1">
    <source>
        <dbReference type="EMBL" id="SET28083.1"/>
    </source>
</evidence>
<proteinExistence type="predicted"/>
<reference evidence="1 2" key="1">
    <citation type="submission" date="2016-10" db="EMBL/GenBank/DDBJ databases">
        <authorList>
            <person name="de Groot N.N."/>
        </authorList>
    </citation>
    <scope>NUCLEOTIDE SEQUENCE [LARGE SCALE GENOMIC DNA]</scope>
    <source>
        <strain evidence="1 2">DSM 18979</strain>
    </source>
</reference>
<keyword evidence="2" id="KW-1185">Reference proteome</keyword>
<dbReference type="RefSeq" id="WP_090442821.1">
    <property type="nucleotide sequence ID" value="NZ_FOHU01000007.1"/>
</dbReference>
<dbReference type="Proteomes" id="UP000199568">
    <property type="component" value="Unassembled WGS sequence"/>
</dbReference>